<evidence type="ECO:0000256" key="1">
    <source>
        <dbReference type="ARBA" id="ARBA00022490"/>
    </source>
</evidence>
<gene>
    <name evidence="8" type="ORF">ESB13_23540</name>
</gene>
<evidence type="ECO:0000313" key="8">
    <source>
        <dbReference type="EMBL" id="RXK80617.1"/>
    </source>
</evidence>
<feature type="binding site" evidence="6">
    <location>
        <position position="186"/>
    </location>
    <ligand>
        <name>S-adenosyl-L-methionine</name>
        <dbReference type="ChEBI" id="CHEBI:59789"/>
    </ligand>
</feature>
<dbReference type="SUPFAM" id="SSF53335">
    <property type="entry name" value="S-adenosyl-L-methionine-dependent methyltransferases"/>
    <property type="match status" value="1"/>
</dbReference>
<dbReference type="InterPro" id="IPR023267">
    <property type="entry name" value="RCMT"/>
</dbReference>
<evidence type="ECO:0000256" key="3">
    <source>
        <dbReference type="ARBA" id="ARBA00022679"/>
    </source>
</evidence>
<accession>A0A4Q1CZ34</accession>
<comment type="caution">
    <text evidence="8">The sequence shown here is derived from an EMBL/GenBank/DDBJ whole genome shotgun (WGS) entry which is preliminary data.</text>
</comment>
<feature type="binding site" evidence="6">
    <location>
        <begin position="136"/>
        <end position="142"/>
    </location>
    <ligand>
        <name>S-adenosyl-L-methionine</name>
        <dbReference type="ChEBI" id="CHEBI:59789"/>
    </ligand>
</feature>
<dbReference type="GO" id="GO:0001510">
    <property type="term" value="P:RNA methylation"/>
    <property type="evidence" value="ECO:0007669"/>
    <property type="project" value="InterPro"/>
</dbReference>
<organism evidence="8 9">
    <name type="scientific">Filimonas effusa</name>
    <dbReference type="NCBI Taxonomy" id="2508721"/>
    <lineage>
        <taxon>Bacteria</taxon>
        <taxon>Pseudomonadati</taxon>
        <taxon>Bacteroidota</taxon>
        <taxon>Chitinophagia</taxon>
        <taxon>Chitinophagales</taxon>
        <taxon>Chitinophagaceae</taxon>
        <taxon>Filimonas</taxon>
    </lineage>
</organism>
<feature type="active site" description="Nucleophile" evidence="6">
    <location>
        <position position="256"/>
    </location>
</feature>
<dbReference type="AlphaFoldDB" id="A0A4Q1CZ34"/>
<dbReference type="Gene3D" id="3.40.50.150">
    <property type="entry name" value="Vaccinia Virus protein VP39"/>
    <property type="match status" value="1"/>
</dbReference>
<proteinExistence type="inferred from homology"/>
<keyword evidence="1" id="KW-0963">Cytoplasm</keyword>
<reference evidence="8 9" key="1">
    <citation type="submission" date="2019-01" db="EMBL/GenBank/DDBJ databases">
        <title>Filimonas sp. strain TTM-71.</title>
        <authorList>
            <person name="Chen W.-M."/>
        </authorList>
    </citation>
    <scope>NUCLEOTIDE SEQUENCE [LARGE SCALE GENOMIC DNA]</scope>
    <source>
        <strain evidence="8 9">TTM-71</strain>
    </source>
</reference>
<dbReference type="InterPro" id="IPR049560">
    <property type="entry name" value="MeTrfase_RsmB-F_NOP2_cat"/>
</dbReference>
<feature type="binding site" evidence="6">
    <location>
        <position position="159"/>
    </location>
    <ligand>
        <name>S-adenosyl-L-methionine</name>
        <dbReference type="ChEBI" id="CHEBI:59789"/>
    </ligand>
</feature>
<keyword evidence="9" id="KW-1185">Reference proteome</keyword>
<comment type="similarity">
    <text evidence="6">Belongs to the class I-like SAM-binding methyltransferase superfamily. RsmB/NOP family.</text>
</comment>
<dbReference type="PROSITE" id="PS51686">
    <property type="entry name" value="SAM_MT_RSMB_NOP"/>
    <property type="match status" value="1"/>
</dbReference>
<keyword evidence="5 6" id="KW-0694">RNA-binding</keyword>
<dbReference type="Gene3D" id="2.30.130.60">
    <property type="match status" value="1"/>
</dbReference>
<keyword evidence="4 6" id="KW-0949">S-adenosyl-L-methionine</keyword>
<dbReference type="CDD" id="cd02440">
    <property type="entry name" value="AdoMet_MTases"/>
    <property type="match status" value="1"/>
</dbReference>
<feature type="binding site" evidence="6">
    <location>
        <position position="203"/>
    </location>
    <ligand>
        <name>S-adenosyl-L-methionine</name>
        <dbReference type="ChEBI" id="CHEBI:59789"/>
    </ligand>
</feature>
<dbReference type="Gene3D" id="3.30.70.1170">
    <property type="entry name" value="Sun protein, domain 3"/>
    <property type="match status" value="1"/>
</dbReference>
<dbReference type="Proteomes" id="UP000290545">
    <property type="component" value="Unassembled WGS sequence"/>
</dbReference>
<evidence type="ECO:0000259" key="7">
    <source>
        <dbReference type="PROSITE" id="PS51686"/>
    </source>
</evidence>
<dbReference type="GO" id="GO:0003723">
    <property type="term" value="F:RNA binding"/>
    <property type="evidence" value="ECO:0007669"/>
    <property type="project" value="UniProtKB-UniRule"/>
</dbReference>
<dbReference type="Pfam" id="PF17125">
    <property type="entry name" value="Methyltr_RsmF_N"/>
    <property type="match status" value="1"/>
</dbReference>
<dbReference type="Pfam" id="PF13636">
    <property type="entry name" value="Methyltranf_PUA"/>
    <property type="match status" value="1"/>
</dbReference>
<evidence type="ECO:0000256" key="6">
    <source>
        <dbReference type="PROSITE-ProRule" id="PRU01023"/>
    </source>
</evidence>
<dbReference type="PANTHER" id="PTHR22807">
    <property type="entry name" value="NOP2 YEAST -RELATED NOL1/NOP2/FMU SUN DOMAIN-CONTAINING"/>
    <property type="match status" value="1"/>
</dbReference>
<evidence type="ECO:0000256" key="5">
    <source>
        <dbReference type="ARBA" id="ARBA00022884"/>
    </source>
</evidence>
<evidence type="ECO:0000256" key="4">
    <source>
        <dbReference type="ARBA" id="ARBA00022691"/>
    </source>
</evidence>
<dbReference type="EMBL" id="SDHZ01000006">
    <property type="protein sequence ID" value="RXK80617.1"/>
    <property type="molecule type" value="Genomic_DNA"/>
</dbReference>
<evidence type="ECO:0000313" key="9">
    <source>
        <dbReference type="Proteomes" id="UP000290545"/>
    </source>
</evidence>
<dbReference type="InterPro" id="IPR001678">
    <property type="entry name" value="MeTrfase_RsmB-F_NOP2_dom"/>
</dbReference>
<name>A0A4Q1CZ34_9BACT</name>
<sequence>MKNNNIIPESLLKALEGIRGFEREGFVQVHEAGAQLTSVRLNPAKQPSVAAPGDWLPIESQVPWCPTGYYLKERPSFTLDPLFHAGTYYVQEASSMFLWQALQQLTGQTGRHIGQSAEAAQHLPDQSLQYKVLDLCAAPGGKSSLLASFFPEGFIVANEVIRTRAAILVENLAKWGTHHVVVTNNDPAHFKPLGNYFDLIVADAPCSGSGMFRKDPAAIGEWSEENVMLCSQRQQRIIADIYPVLKENGLLIYSTCSYSKEENEDMLDWMINEFDLESCAVAVDPQWGIETVESDKHHAAGYRFYPNKAKGEGFFMAVLRKTSGNPVRYVKKNNLTAATKQEIATVANWLNEDAERFFFKQNELILAAPAVQKEHIALLQQHLYLRKAGAAVGTLKGKDLVPDHELALSLLMKAGLPSVAVDKETALQYLRKKEVNITSVVKGWTIVQYEGVNLGWVKVLPGRVNNYYPVEWRILKE</sequence>
<keyword evidence="3 6" id="KW-0808">Transferase</keyword>
<protein>
    <submittedName>
        <fullName evidence="8">RNA methyltransferase</fullName>
    </submittedName>
</protein>
<keyword evidence="2 6" id="KW-0489">Methyltransferase</keyword>
<dbReference type="OrthoDB" id="9810297at2"/>
<dbReference type="GO" id="GO:0008173">
    <property type="term" value="F:RNA methyltransferase activity"/>
    <property type="evidence" value="ECO:0007669"/>
    <property type="project" value="InterPro"/>
</dbReference>
<dbReference type="PRINTS" id="PR02008">
    <property type="entry name" value="RCMTFAMILY"/>
</dbReference>
<dbReference type="InterPro" id="IPR029063">
    <property type="entry name" value="SAM-dependent_MTases_sf"/>
</dbReference>
<dbReference type="Pfam" id="PF01189">
    <property type="entry name" value="Methyltr_RsmB-F"/>
    <property type="match status" value="1"/>
</dbReference>
<evidence type="ECO:0000256" key="2">
    <source>
        <dbReference type="ARBA" id="ARBA00022603"/>
    </source>
</evidence>
<dbReference type="InterPro" id="IPR031341">
    <property type="entry name" value="Methyltr_RsmF_N"/>
</dbReference>
<feature type="domain" description="SAM-dependent MTase RsmB/NOP-type" evidence="7">
    <location>
        <begin position="15"/>
        <end position="322"/>
    </location>
</feature>
<dbReference type="InterPro" id="IPR027391">
    <property type="entry name" value="Nol1_Nop2_Fmu_2"/>
</dbReference>
<dbReference type="PANTHER" id="PTHR22807:SF30">
    <property type="entry name" value="28S RRNA (CYTOSINE(4447)-C(5))-METHYLTRANSFERASE-RELATED"/>
    <property type="match status" value="1"/>
</dbReference>